<dbReference type="InterPro" id="IPR018672">
    <property type="entry name" value="DUF2140"/>
</dbReference>
<sequence length="192" mass="21563">MNKWKVAFFTLLALIVVSFGSLYVKATAPTNVSTELKAPTTKAPTLDVTMNRAQVNALSANYLNRFLKNSRIKYRFVVGAKYATVIGTTKVLGAKVQFAMNFVPEKTDAGNILLRAKGLSVGRLNLPLKFVLAYVKKNYDLPKWVSINQKKQTILLDLNRYSQHQSVRYTAQKLNMQAGKFVFRITIPKGDK</sequence>
<dbReference type="RefSeq" id="WP_204776284.1">
    <property type="nucleotide sequence ID" value="NZ_JACJJQ010000012.1"/>
</dbReference>
<dbReference type="EMBL" id="JACJJQ010000012">
    <property type="protein sequence ID" value="MBM6753888.1"/>
    <property type="molecule type" value="Genomic_DNA"/>
</dbReference>
<evidence type="ECO:0000313" key="2">
    <source>
        <dbReference type="Proteomes" id="UP000776629"/>
    </source>
</evidence>
<evidence type="ECO:0000313" key="1">
    <source>
        <dbReference type="EMBL" id="MBM6753888.1"/>
    </source>
</evidence>
<dbReference type="Proteomes" id="UP000776629">
    <property type="component" value="Unassembled WGS sequence"/>
</dbReference>
<protein>
    <submittedName>
        <fullName evidence="1">YpmS family protein</fullName>
    </submittedName>
</protein>
<proteinExistence type="predicted"/>
<comment type="caution">
    <text evidence="1">The sequence shown here is derived from an EMBL/GenBank/DDBJ whole genome shotgun (WGS) entry which is preliminary data.</text>
</comment>
<dbReference type="Pfam" id="PF09911">
    <property type="entry name" value="DUF2140"/>
    <property type="match status" value="1"/>
</dbReference>
<reference evidence="1 2" key="1">
    <citation type="journal article" date="2021" name="Sci. Rep.">
        <title>The distribution of antibiotic resistance genes in chicken gut microbiota commensals.</title>
        <authorList>
            <person name="Juricova H."/>
            <person name="Matiasovicova J."/>
            <person name="Kubasova T."/>
            <person name="Cejkova D."/>
            <person name="Rychlik I."/>
        </authorList>
    </citation>
    <scope>NUCLEOTIDE SEQUENCE [LARGE SCALE GENOMIC DNA]</scope>
    <source>
        <strain evidence="1 2">An810</strain>
    </source>
</reference>
<organism evidence="1 2">
    <name type="scientific">Limosilactobacillus alvi</name>
    <dbReference type="NCBI Taxonomy" id="990412"/>
    <lineage>
        <taxon>Bacteria</taxon>
        <taxon>Bacillati</taxon>
        <taxon>Bacillota</taxon>
        <taxon>Bacilli</taxon>
        <taxon>Lactobacillales</taxon>
        <taxon>Lactobacillaceae</taxon>
        <taxon>Limosilactobacillus</taxon>
    </lineage>
</organism>
<accession>A0ABS2EN93</accession>
<keyword evidence="2" id="KW-1185">Reference proteome</keyword>
<name>A0ABS2EN93_9LACO</name>
<gene>
    <name evidence="1" type="ORF">H5993_03815</name>
</gene>